<dbReference type="EMBL" id="WJQU01000154">
    <property type="protein sequence ID" value="KAJ6634469.1"/>
    <property type="molecule type" value="Genomic_DNA"/>
</dbReference>
<dbReference type="PROSITE" id="PS50137">
    <property type="entry name" value="DS_RBD"/>
    <property type="match status" value="3"/>
</dbReference>
<evidence type="ECO:0000256" key="2">
    <source>
        <dbReference type="PROSITE-ProRule" id="PRU00266"/>
    </source>
</evidence>
<gene>
    <name evidence="4" type="primary">prkra-a_4</name>
    <name evidence="5" type="synonym">prkra-a_2</name>
    <name evidence="5" type="ORF">Bhyg_14124</name>
    <name evidence="4" type="ORF">Bhyg_16109</name>
</gene>
<comment type="caution">
    <text evidence="4">The sequence shown here is derived from an EMBL/GenBank/DDBJ whole genome shotgun (WGS) entry which is preliminary data.</text>
</comment>
<protein>
    <submittedName>
        <fullName evidence="4">Interferon-inducible double-stranded RNA-dependent protein kinase activator A like A</fullName>
    </submittedName>
</protein>
<evidence type="ECO:0000313" key="5">
    <source>
        <dbReference type="EMBL" id="KAJ6635538.1"/>
    </source>
</evidence>
<dbReference type="GO" id="GO:0035197">
    <property type="term" value="F:siRNA binding"/>
    <property type="evidence" value="ECO:0007669"/>
    <property type="project" value="TreeGrafter"/>
</dbReference>
<dbReference type="Proteomes" id="UP001151699">
    <property type="component" value="Chromosome C"/>
</dbReference>
<keyword evidence="1 2" id="KW-0694">RNA-binding</keyword>
<dbReference type="EMBL" id="WJQU01000004">
    <property type="protein sequence ID" value="KAJ6635538.1"/>
    <property type="molecule type" value="Genomic_DNA"/>
</dbReference>
<name>A0A9Q0RUE0_9DIPT</name>
<dbReference type="GO" id="GO:0070920">
    <property type="term" value="P:regulation of regulatory ncRNA processing"/>
    <property type="evidence" value="ECO:0007669"/>
    <property type="project" value="TreeGrafter"/>
</dbReference>
<evidence type="ECO:0000313" key="4">
    <source>
        <dbReference type="EMBL" id="KAJ6634469.1"/>
    </source>
</evidence>
<dbReference type="OrthoDB" id="7789849at2759"/>
<dbReference type="PANTHER" id="PTHR46205">
    <property type="entry name" value="LOQUACIOUS, ISOFORM B"/>
    <property type="match status" value="1"/>
</dbReference>
<dbReference type="GO" id="GO:0030422">
    <property type="term" value="P:siRNA processing"/>
    <property type="evidence" value="ECO:0007669"/>
    <property type="project" value="TreeGrafter"/>
</dbReference>
<feature type="domain" description="DRBM" evidence="3">
    <location>
        <begin position="193"/>
        <end position="261"/>
    </location>
</feature>
<sequence length="380" mass="42152">MVGYVEDLQLIDVAEILSNVTLNSLNPLDRTLNASTSTHVDRSSNESERFISLADIKDANAQNLYENNEKLNDTPEDRVAAIPNPVGFLQEYCVKRSFNLPIYGIVTQDGPSHSPTFTTYCQVNEHRRVVTSNSKKKGKELAAREVIRCLNESSALNQNSETGGFIKIEPKDELKTSETSSENTKPALTRAMNYVGFLQELCVRKHLPPPNYGVEKSTGTPNNPSFYIFCEVGPIKGTGIASNKKNAKQLAAQKVLEQLEMLQFKTESFDELITQAEGSEILQPSPPVTCIQISDTALETLPTIPNPVGHLQELCVRNKLRPPIYGIVKVDGPPHCPTFLMSCKVDYFYQEASSSNKKKGKEMAASKILKCLMEYRSASK</sequence>
<dbReference type="InterPro" id="IPR051247">
    <property type="entry name" value="RLC_Component"/>
</dbReference>
<evidence type="ECO:0000259" key="3">
    <source>
        <dbReference type="PROSITE" id="PS50137"/>
    </source>
</evidence>
<evidence type="ECO:0000256" key="1">
    <source>
        <dbReference type="ARBA" id="ARBA00022884"/>
    </source>
</evidence>
<organism evidence="4 6">
    <name type="scientific">Pseudolycoriella hygida</name>
    <dbReference type="NCBI Taxonomy" id="35572"/>
    <lineage>
        <taxon>Eukaryota</taxon>
        <taxon>Metazoa</taxon>
        <taxon>Ecdysozoa</taxon>
        <taxon>Arthropoda</taxon>
        <taxon>Hexapoda</taxon>
        <taxon>Insecta</taxon>
        <taxon>Pterygota</taxon>
        <taxon>Neoptera</taxon>
        <taxon>Endopterygota</taxon>
        <taxon>Diptera</taxon>
        <taxon>Nematocera</taxon>
        <taxon>Sciaroidea</taxon>
        <taxon>Sciaridae</taxon>
        <taxon>Pseudolycoriella</taxon>
    </lineage>
</organism>
<proteinExistence type="predicted"/>
<dbReference type="SMART" id="SM00358">
    <property type="entry name" value="DSRM"/>
    <property type="match status" value="3"/>
</dbReference>
<dbReference type="CDD" id="cd10845">
    <property type="entry name" value="DSRM_RNAse_III_family"/>
    <property type="match status" value="1"/>
</dbReference>
<accession>A0A9Q0RUE0</accession>
<keyword evidence="4" id="KW-0808">Transferase</keyword>
<dbReference type="GO" id="GO:0005737">
    <property type="term" value="C:cytoplasm"/>
    <property type="evidence" value="ECO:0007669"/>
    <property type="project" value="TreeGrafter"/>
</dbReference>
<dbReference type="GO" id="GO:0016442">
    <property type="term" value="C:RISC complex"/>
    <property type="evidence" value="ECO:0007669"/>
    <property type="project" value="TreeGrafter"/>
</dbReference>
<dbReference type="GO" id="GO:0003725">
    <property type="term" value="F:double-stranded RNA binding"/>
    <property type="evidence" value="ECO:0007669"/>
    <property type="project" value="TreeGrafter"/>
</dbReference>
<dbReference type="Pfam" id="PF00035">
    <property type="entry name" value="dsrm"/>
    <property type="match status" value="3"/>
</dbReference>
<dbReference type="Gene3D" id="3.30.160.20">
    <property type="match status" value="3"/>
</dbReference>
<feature type="domain" description="DRBM" evidence="3">
    <location>
        <begin position="84"/>
        <end position="152"/>
    </location>
</feature>
<dbReference type="GO" id="GO:0016301">
    <property type="term" value="F:kinase activity"/>
    <property type="evidence" value="ECO:0007669"/>
    <property type="project" value="UniProtKB-KW"/>
</dbReference>
<dbReference type="GO" id="GO:0005634">
    <property type="term" value="C:nucleus"/>
    <property type="evidence" value="ECO:0007669"/>
    <property type="project" value="TreeGrafter"/>
</dbReference>
<evidence type="ECO:0000313" key="6">
    <source>
        <dbReference type="Proteomes" id="UP001151699"/>
    </source>
</evidence>
<keyword evidence="6" id="KW-1185">Reference proteome</keyword>
<dbReference type="GO" id="GO:0070578">
    <property type="term" value="C:RISC-loading complex"/>
    <property type="evidence" value="ECO:0007669"/>
    <property type="project" value="TreeGrafter"/>
</dbReference>
<dbReference type="AlphaFoldDB" id="A0A9Q0RUE0"/>
<keyword evidence="4" id="KW-0418">Kinase</keyword>
<feature type="domain" description="DRBM" evidence="3">
    <location>
        <begin position="306"/>
        <end position="374"/>
    </location>
</feature>
<dbReference type="PANTHER" id="PTHR46205:SF3">
    <property type="entry name" value="LOQUACIOUS, ISOFORM B"/>
    <property type="match status" value="1"/>
</dbReference>
<reference evidence="4" key="1">
    <citation type="submission" date="2022-07" db="EMBL/GenBank/DDBJ databases">
        <authorList>
            <person name="Trinca V."/>
            <person name="Uliana J.V.C."/>
            <person name="Torres T.T."/>
            <person name="Ward R.J."/>
            <person name="Monesi N."/>
        </authorList>
    </citation>
    <scope>NUCLEOTIDE SEQUENCE</scope>
    <source>
        <strain evidence="4">HSMRA1968</strain>
        <tissue evidence="4">Whole embryos</tissue>
    </source>
</reference>
<dbReference type="SUPFAM" id="SSF54768">
    <property type="entry name" value="dsRNA-binding domain-like"/>
    <property type="match status" value="3"/>
</dbReference>
<dbReference type="InterPro" id="IPR014720">
    <property type="entry name" value="dsRBD_dom"/>
</dbReference>